<feature type="region of interest" description="Disordered" evidence="1">
    <location>
        <begin position="77"/>
        <end position="98"/>
    </location>
</feature>
<dbReference type="InterPro" id="IPR021109">
    <property type="entry name" value="Peptidase_aspartic_dom_sf"/>
</dbReference>
<dbReference type="EMBL" id="RCMV01002394">
    <property type="protein sequence ID" value="KAG3203094.1"/>
    <property type="molecule type" value="Genomic_DNA"/>
</dbReference>
<evidence type="ECO:0008006" key="5">
    <source>
        <dbReference type="Google" id="ProtNLM"/>
    </source>
</evidence>
<gene>
    <name evidence="2" type="ORF">PC115_g20829</name>
    <name evidence="3" type="ORF">PC129_g23043</name>
</gene>
<dbReference type="Proteomes" id="UP000774804">
    <property type="component" value="Unassembled WGS sequence"/>
</dbReference>
<sequence>MVGGAVNDEQTTILLDTSANASVISERFTKKLRLRAVTNNGWSIDVQGIGKGADDEASRAGEGHLGGAAGVRVRDVGAAAQRRSRRGPRDGLHDTGWGFVWTCTAPQP</sequence>
<reference evidence="2" key="1">
    <citation type="submission" date="2018-10" db="EMBL/GenBank/DDBJ databases">
        <title>Effector identification in a new, highly contiguous assembly of the strawberry crown rot pathogen Phytophthora cactorum.</title>
        <authorList>
            <person name="Armitage A.D."/>
            <person name="Nellist C.F."/>
            <person name="Bates H."/>
            <person name="Vickerstaff R.J."/>
            <person name="Harrison R.J."/>
        </authorList>
    </citation>
    <scope>NUCLEOTIDE SEQUENCE</scope>
    <source>
        <strain evidence="2">4032</strain>
        <strain evidence="3">P421</strain>
    </source>
</reference>
<protein>
    <recommendedName>
        <fullName evidence="5">Peptidase A2 domain-containing protein</fullName>
    </recommendedName>
</protein>
<feature type="region of interest" description="Disordered" evidence="1">
    <location>
        <begin position="49"/>
        <end position="68"/>
    </location>
</feature>
<dbReference type="Pfam" id="PF13650">
    <property type="entry name" value="Asp_protease_2"/>
    <property type="match status" value="1"/>
</dbReference>
<evidence type="ECO:0000256" key="1">
    <source>
        <dbReference type="SAM" id="MobiDB-lite"/>
    </source>
</evidence>
<dbReference type="AlphaFoldDB" id="A0A8T1ARW6"/>
<feature type="compositionally biased region" description="Basic and acidic residues" evidence="1">
    <location>
        <begin position="52"/>
        <end position="62"/>
    </location>
</feature>
<dbReference type="Gene3D" id="2.40.70.10">
    <property type="entry name" value="Acid Proteases"/>
    <property type="match status" value="1"/>
</dbReference>
<evidence type="ECO:0000313" key="3">
    <source>
        <dbReference type="EMBL" id="KAG3203094.1"/>
    </source>
</evidence>
<evidence type="ECO:0000313" key="4">
    <source>
        <dbReference type="Proteomes" id="UP000774804"/>
    </source>
</evidence>
<comment type="caution">
    <text evidence="2">The sequence shown here is derived from an EMBL/GenBank/DDBJ whole genome shotgun (WGS) entry which is preliminary data.</text>
</comment>
<evidence type="ECO:0000313" key="2">
    <source>
        <dbReference type="EMBL" id="KAG2885953.1"/>
    </source>
</evidence>
<accession>A0A8T1ARW6</accession>
<name>A0A8T1ARW6_9STRA</name>
<organism evidence="2 4">
    <name type="scientific">Phytophthora cactorum</name>
    <dbReference type="NCBI Taxonomy" id="29920"/>
    <lineage>
        <taxon>Eukaryota</taxon>
        <taxon>Sar</taxon>
        <taxon>Stramenopiles</taxon>
        <taxon>Oomycota</taxon>
        <taxon>Peronosporomycetes</taxon>
        <taxon>Peronosporales</taxon>
        <taxon>Peronosporaceae</taxon>
        <taxon>Phytophthora</taxon>
    </lineage>
</organism>
<dbReference type="Proteomes" id="UP000760860">
    <property type="component" value="Unassembled WGS sequence"/>
</dbReference>
<proteinExistence type="predicted"/>
<dbReference type="VEuPathDB" id="FungiDB:PC110_g23420"/>
<dbReference type="EMBL" id="RCMI01001375">
    <property type="protein sequence ID" value="KAG2885953.1"/>
    <property type="molecule type" value="Genomic_DNA"/>
</dbReference>